<dbReference type="EMBL" id="NRRU01000016">
    <property type="protein sequence ID" value="MBK1712372.1"/>
    <property type="molecule type" value="Genomic_DNA"/>
</dbReference>
<feature type="region of interest" description="Disordered" evidence="1">
    <location>
        <begin position="1"/>
        <end position="29"/>
    </location>
</feature>
<accession>A0ABS1DQV1</accession>
<feature type="transmembrane region" description="Helical" evidence="2">
    <location>
        <begin position="41"/>
        <end position="61"/>
    </location>
</feature>
<dbReference type="Proteomes" id="UP001041814">
    <property type="component" value="Unassembled WGS sequence"/>
</dbReference>
<comment type="caution">
    <text evidence="3">The sequence shown here is derived from an EMBL/GenBank/DDBJ whole genome shotgun (WGS) entry which is preliminary data.</text>
</comment>
<protein>
    <submittedName>
        <fullName evidence="3">Uncharacterized protein</fullName>
    </submittedName>
</protein>
<name>A0ABS1DQV1_RUBGE</name>
<evidence type="ECO:0000256" key="1">
    <source>
        <dbReference type="SAM" id="MobiDB-lite"/>
    </source>
</evidence>
<keyword evidence="2" id="KW-0812">Transmembrane</keyword>
<reference evidence="3" key="1">
    <citation type="submission" date="2017-08" db="EMBL/GenBank/DDBJ databases">
        <authorList>
            <person name="Imhoff J.F."/>
            <person name="Rahn T."/>
            <person name="Kuenzel S."/>
            <person name="Neulinger S.C."/>
        </authorList>
    </citation>
    <scope>NUCLEOTIDE SEQUENCE</scope>
    <source>
        <strain evidence="3">IM 151</strain>
    </source>
</reference>
<keyword evidence="4" id="KW-1185">Reference proteome</keyword>
<reference evidence="3" key="2">
    <citation type="journal article" date="2020" name="Microorganisms">
        <title>Osmotic Adaptation and Compatible Solute Biosynthesis of Phototrophic Bacteria as Revealed from Genome Analyses.</title>
        <authorList>
            <person name="Imhoff J.F."/>
            <person name="Rahn T."/>
            <person name="Kunzel S."/>
            <person name="Keller A."/>
            <person name="Neulinger S.C."/>
        </authorList>
    </citation>
    <scope>NUCLEOTIDE SEQUENCE</scope>
    <source>
        <strain evidence="3">IM 151</strain>
    </source>
</reference>
<proteinExistence type="predicted"/>
<dbReference type="RefSeq" id="WP_200226645.1">
    <property type="nucleotide sequence ID" value="NZ_NRRT01000005.1"/>
</dbReference>
<evidence type="ECO:0000313" key="3">
    <source>
        <dbReference type="EMBL" id="MBK1712372.1"/>
    </source>
</evidence>
<sequence>MFWNNEGAGAPGPTSVMPSGWGELPAQAQRREQRRLEAMEAAAIVALLIALALEAGLALGLY</sequence>
<keyword evidence="2" id="KW-0472">Membrane</keyword>
<evidence type="ECO:0000313" key="4">
    <source>
        <dbReference type="Proteomes" id="UP001041814"/>
    </source>
</evidence>
<organism evidence="3 4">
    <name type="scientific">Rubrivivax gelatinosus</name>
    <name type="common">Rhodocyclus gelatinosus</name>
    <name type="synonym">Rhodopseudomonas gelatinosa</name>
    <dbReference type="NCBI Taxonomy" id="28068"/>
    <lineage>
        <taxon>Bacteria</taxon>
        <taxon>Pseudomonadati</taxon>
        <taxon>Pseudomonadota</taxon>
        <taxon>Betaproteobacteria</taxon>
        <taxon>Burkholderiales</taxon>
        <taxon>Sphaerotilaceae</taxon>
        <taxon>Rubrivivax</taxon>
    </lineage>
</organism>
<gene>
    <name evidence="3" type="ORF">CKO43_06210</name>
</gene>
<keyword evidence="2" id="KW-1133">Transmembrane helix</keyword>
<evidence type="ECO:0000256" key="2">
    <source>
        <dbReference type="SAM" id="Phobius"/>
    </source>
</evidence>